<sequence>MTNAPRGLRFTGRAHDSYSSAHSSRPSDTIGT</sequence>
<proteinExistence type="predicted"/>
<evidence type="ECO:0000256" key="1">
    <source>
        <dbReference type="SAM" id="MobiDB-lite"/>
    </source>
</evidence>
<accession>A0A285KCZ7</accession>
<gene>
    <name evidence="2" type="ORF">SAMN05421748_13615</name>
</gene>
<dbReference type="EMBL" id="OBDY01000036">
    <property type="protein sequence ID" value="SNY69807.1"/>
    <property type="molecule type" value="Genomic_DNA"/>
</dbReference>
<organism evidence="2 3">
    <name type="scientific">Paractinoplanes atraurantiacus</name>
    <dbReference type="NCBI Taxonomy" id="1036182"/>
    <lineage>
        <taxon>Bacteria</taxon>
        <taxon>Bacillati</taxon>
        <taxon>Actinomycetota</taxon>
        <taxon>Actinomycetes</taxon>
        <taxon>Micromonosporales</taxon>
        <taxon>Micromonosporaceae</taxon>
        <taxon>Paractinoplanes</taxon>
    </lineage>
</organism>
<evidence type="ECO:0000313" key="3">
    <source>
        <dbReference type="Proteomes" id="UP000219612"/>
    </source>
</evidence>
<name>A0A285KCZ7_9ACTN</name>
<feature type="compositionally biased region" description="Polar residues" evidence="1">
    <location>
        <begin position="17"/>
        <end position="32"/>
    </location>
</feature>
<dbReference type="AlphaFoldDB" id="A0A285KCZ7"/>
<dbReference type="Proteomes" id="UP000219612">
    <property type="component" value="Unassembled WGS sequence"/>
</dbReference>
<reference evidence="2 3" key="1">
    <citation type="submission" date="2017-09" db="EMBL/GenBank/DDBJ databases">
        <authorList>
            <person name="Ehlers B."/>
            <person name="Leendertz F.H."/>
        </authorList>
    </citation>
    <scope>NUCLEOTIDE SEQUENCE [LARGE SCALE GENOMIC DNA]</scope>
    <source>
        <strain evidence="2 3">CGMCC 4.6857</strain>
    </source>
</reference>
<evidence type="ECO:0000313" key="2">
    <source>
        <dbReference type="EMBL" id="SNY69807.1"/>
    </source>
</evidence>
<protein>
    <submittedName>
        <fullName evidence="2">Uncharacterized protein</fullName>
    </submittedName>
</protein>
<keyword evidence="3" id="KW-1185">Reference proteome</keyword>
<feature type="region of interest" description="Disordered" evidence="1">
    <location>
        <begin position="1"/>
        <end position="32"/>
    </location>
</feature>